<sequence>MFFPSKKDWWMGIIIWFCSAVSIFLPIFSLDFGADRLADIGVATLISIILLFLVGTLLIWIWFKTGYWIKESILKVEFGPIKKEININEITSIRAARNPFTAPALSLDKIEINYARFQTIAVSPKNKKEFVRQLLMKNRHIKADNHFDDFME</sequence>
<dbReference type="RefSeq" id="WP_095308982.1">
    <property type="nucleotide sequence ID" value="NZ_BORC01000007.1"/>
</dbReference>
<organism evidence="3 4">
    <name type="scientific">Robertmurraya siralis</name>
    <dbReference type="NCBI Taxonomy" id="77777"/>
    <lineage>
        <taxon>Bacteria</taxon>
        <taxon>Bacillati</taxon>
        <taxon>Bacillota</taxon>
        <taxon>Bacilli</taxon>
        <taxon>Bacillales</taxon>
        <taxon>Bacillaceae</taxon>
        <taxon>Robertmurraya</taxon>
    </lineage>
</organism>
<accession>A0A919WKZ7</accession>
<evidence type="ECO:0000313" key="3">
    <source>
        <dbReference type="EMBL" id="GIN63631.1"/>
    </source>
</evidence>
<feature type="transmembrane region" description="Helical" evidence="1">
    <location>
        <begin position="40"/>
        <end position="63"/>
    </location>
</feature>
<evidence type="ECO:0000256" key="1">
    <source>
        <dbReference type="SAM" id="Phobius"/>
    </source>
</evidence>
<feature type="domain" description="Uncharacterized protein YyaB-like PH" evidence="2">
    <location>
        <begin position="65"/>
        <end position="138"/>
    </location>
</feature>
<name>A0A919WKZ7_9BACI</name>
<keyword evidence="1" id="KW-0472">Membrane</keyword>
<evidence type="ECO:0000313" key="4">
    <source>
        <dbReference type="Proteomes" id="UP000682111"/>
    </source>
</evidence>
<evidence type="ECO:0000259" key="2">
    <source>
        <dbReference type="Pfam" id="PF06713"/>
    </source>
</evidence>
<reference evidence="3" key="1">
    <citation type="submission" date="2021-03" db="EMBL/GenBank/DDBJ databases">
        <title>Antimicrobial resistance genes in bacteria isolated from Japanese honey, and their potential for conferring macrolide and lincosamide resistance in the American foulbrood pathogen Paenibacillus larvae.</title>
        <authorList>
            <person name="Okamoto M."/>
            <person name="Kumagai M."/>
            <person name="Kanamori H."/>
            <person name="Takamatsu D."/>
        </authorList>
    </citation>
    <scope>NUCLEOTIDE SEQUENCE</scope>
    <source>
        <strain evidence="3">J27TS8</strain>
    </source>
</reference>
<keyword evidence="1" id="KW-1133">Transmembrane helix</keyword>
<comment type="caution">
    <text evidence="3">The sequence shown here is derived from an EMBL/GenBank/DDBJ whole genome shotgun (WGS) entry which is preliminary data.</text>
</comment>
<dbReference type="Proteomes" id="UP000682111">
    <property type="component" value="Unassembled WGS sequence"/>
</dbReference>
<dbReference type="InterPro" id="IPR009589">
    <property type="entry name" value="PH_YyaB-like"/>
</dbReference>
<protein>
    <recommendedName>
        <fullName evidence="2">Uncharacterized protein YyaB-like PH domain-containing protein</fullName>
    </recommendedName>
</protein>
<dbReference type="AlphaFoldDB" id="A0A919WKZ7"/>
<gene>
    <name evidence="3" type="ORF">J27TS8_36240</name>
</gene>
<dbReference type="GO" id="GO:0030153">
    <property type="term" value="P:bacteriocin immunity"/>
    <property type="evidence" value="ECO:0007669"/>
    <property type="project" value="InterPro"/>
</dbReference>
<dbReference type="Pfam" id="PF06713">
    <property type="entry name" value="bPH_4"/>
    <property type="match status" value="1"/>
</dbReference>
<feature type="transmembrane region" description="Helical" evidence="1">
    <location>
        <begin position="9"/>
        <end position="28"/>
    </location>
</feature>
<keyword evidence="4" id="KW-1185">Reference proteome</keyword>
<keyword evidence="1" id="KW-0812">Transmembrane</keyword>
<dbReference type="OrthoDB" id="6658731at2"/>
<dbReference type="EMBL" id="BORC01000007">
    <property type="protein sequence ID" value="GIN63631.1"/>
    <property type="molecule type" value="Genomic_DNA"/>
</dbReference>
<proteinExistence type="predicted"/>